<dbReference type="RefSeq" id="WP_311709371.1">
    <property type="nucleotide sequence ID" value="NZ_JAVRFB010000003.1"/>
</dbReference>
<accession>A0ABU2QB37</accession>
<gene>
    <name evidence="1" type="ORF">RM528_05255</name>
</gene>
<name>A0ABU2QB37_9ACTN</name>
<comment type="caution">
    <text evidence="1">The sequence shown here is derived from an EMBL/GenBank/DDBJ whole genome shotgun (WGS) entry which is preliminary data.</text>
</comment>
<proteinExistence type="predicted"/>
<dbReference type="Proteomes" id="UP001180503">
    <property type="component" value="Unassembled WGS sequence"/>
</dbReference>
<evidence type="ECO:0000313" key="2">
    <source>
        <dbReference type="Proteomes" id="UP001180503"/>
    </source>
</evidence>
<reference evidence="2" key="1">
    <citation type="submission" date="2023-07" db="EMBL/GenBank/DDBJ databases">
        <title>30 novel species of actinomycetes from the DSMZ collection.</title>
        <authorList>
            <person name="Nouioui I."/>
        </authorList>
    </citation>
    <scope>NUCLEOTIDE SEQUENCE [LARGE SCALE GENOMIC DNA]</scope>
    <source>
        <strain evidence="2">DSM 41635</strain>
    </source>
</reference>
<evidence type="ECO:0000313" key="1">
    <source>
        <dbReference type="EMBL" id="MDT0401257.1"/>
    </source>
</evidence>
<dbReference type="EMBL" id="JAVRFB010000003">
    <property type="protein sequence ID" value="MDT0401257.1"/>
    <property type="molecule type" value="Genomic_DNA"/>
</dbReference>
<organism evidence="1 2">
    <name type="scientific">Streptomyces edwardsiae</name>
    <dbReference type="NCBI Taxonomy" id="3075527"/>
    <lineage>
        <taxon>Bacteria</taxon>
        <taxon>Bacillati</taxon>
        <taxon>Actinomycetota</taxon>
        <taxon>Actinomycetes</taxon>
        <taxon>Kitasatosporales</taxon>
        <taxon>Streptomycetaceae</taxon>
        <taxon>Streptomyces</taxon>
    </lineage>
</organism>
<sequence>MPDSEPDVMYADIATGISFALTKTRLTPHFTTARRLADPTAAESGPDA</sequence>
<protein>
    <submittedName>
        <fullName evidence="1">Uncharacterized protein</fullName>
    </submittedName>
</protein>